<keyword evidence="7" id="KW-0539">Nucleus</keyword>
<keyword evidence="6" id="KW-0862">Zinc</keyword>
<evidence type="ECO:0000256" key="6">
    <source>
        <dbReference type="ARBA" id="ARBA00022833"/>
    </source>
</evidence>
<dbReference type="OrthoDB" id="6365676at2759"/>
<dbReference type="InterPro" id="IPR036236">
    <property type="entry name" value="Znf_C2H2_sf"/>
</dbReference>
<sequence length="55" mass="6460">RKYTCSICGRGFTTLGHLARHNRTHTGERKHVCPHPLCDARFARQDNCMQHYKIH</sequence>
<evidence type="ECO:0000256" key="3">
    <source>
        <dbReference type="ARBA" id="ARBA00022723"/>
    </source>
</evidence>
<feature type="non-terminal residue" evidence="10">
    <location>
        <position position="55"/>
    </location>
</feature>
<keyword evidence="5 8" id="KW-0863">Zinc-finger</keyword>
<comment type="subcellular location">
    <subcellularLocation>
        <location evidence="1">Nucleus</location>
    </subcellularLocation>
</comment>
<accession>A0A4V1J3F1</accession>
<name>A0A4V1J3F1_9ASCO</name>
<evidence type="ECO:0000256" key="2">
    <source>
        <dbReference type="ARBA" id="ARBA00022491"/>
    </source>
</evidence>
<dbReference type="GO" id="GO:0000978">
    <property type="term" value="F:RNA polymerase II cis-regulatory region sequence-specific DNA binding"/>
    <property type="evidence" value="ECO:0007669"/>
    <property type="project" value="TreeGrafter"/>
</dbReference>
<evidence type="ECO:0000259" key="9">
    <source>
        <dbReference type="PROSITE" id="PS50157"/>
    </source>
</evidence>
<reference evidence="11" key="1">
    <citation type="journal article" date="2018" name="Nat. Microbiol.">
        <title>Leveraging single-cell genomics to expand the fungal tree of life.</title>
        <authorList>
            <person name="Ahrendt S.R."/>
            <person name="Quandt C.A."/>
            <person name="Ciobanu D."/>
            <person name="Clum A."/>
            <person name="Salamov A."/>
            <person name="Andreopoulos B."/>
            <person name="Cheng J.F."/>
            <person name="Woyke T."/>
            <person name="Pelin A."/>
            <person name="Henrissat B."/>
            <person name="Reynolds N.K."/>
            <person name="Benny G.L."/>
            <person name="Smith M.E."/>
            <person name="James T.Y."/>
            <person name="Grigoriev I.V."/>
        </authorList>
    </citation>
    <scope>NUCLEOTIDE SEQUENCE [LARGE SCALE GENOMIC DNA]</scope>
    <source>
        <strain evidence="11">Baker2002</strain>
    </source>
</reference>
<evidence type="ECO:0000256" key="1">
    <source>
        <dbReference type="ARBA" id="ARBA00004123"/>
    </source>
</evidence>
<evidence type="ECO:0000256" key="7">
    <source>
        <dbReference type="ARBA" id="ARBA00023242"/>
    </source>
</evidence>
<evidence type="ECO:0000313" key="10">
    <source>
        <dbReference type="EMBL" id="RKP31839.1"/>
    </source>
</evidence>
<evidence type="ECO:0000313" key="11">
    <source>
        <dbReference type="Proteomes" id="UP000268321"/>
    </source>
</evidence>
<dbReference type="Proteomes" id="UP000268321">
    <property type="component" value="Unassembled WGS sequence"/>
</dbReference>
<dbReference type="GO" id="GO:0000122">
    <property type="term" value="P:negative regulation of transcription by RNA polymerase II"/>
    <property type="evidence" value="ECO:0007669"/>
    <property type="project" value="UniProtKB-ARBA"/>
</dbReference>
<dbReference type="SMART" id="SM00355">
    <property type="entry name" value="ZnF_C2H2"/>
    <property type="match status" value="2"/>
</dbReference>
<dbReference type="Pfam" id="PF00096">
    <property type="entry name" value="zf-C2H2"/>
    <property type="match status" value="1"/>
</dbReference>
<dbReference type="EMBL" id="ML004436">
    <property type="protein sequence ID" value="RKP31839.1"/>
    <property type="molecule type" value="Genomic_DNA"/>
</dbReference>
<feature type="domain" description="C2H2-type" evidence="9">
    <location>
        <begin position="31"/>
        <end position="55"/>
    </location>
</feature>
<keyword evidence="4" id="KW-0677">Repeat</keyword>
<gene>
    <name evidence="10" type="ORF">METBISCDRAFT_4432</name>
</gene>
<dbReference type="AlphaFoldDB" id="A0A4V1J3F1"/>
<dbReference type="GO" id="GO:0005634">
    <property type="term" value="C:nucleus"/>
    <property type="evidence" value="ECO:0007669"/>
    <property type="project" value="UniProtKB-SubCell"/>
</dbReference>
<dbReference type="PANTHER" id="PTHR14003">
    <property type="entry name" value="TRANSCRIPTIONAL REPRESSOR PROTEIN YY"/>
    <property type="match status" value="1"/>
</dbReference>
<evidence type="ECO:0000256" key="8">
    <source>
        <dbReference type="PROSITE-ProRule" id="PRU00042"/>
    </source>
</evidence>
<dbReference type="PROSITE" id="PS00028">
    <property type="entry name" value="ZINC_FINGER_C2H2_1"/>
    <property type="match status" value="2"/>
</dbReference>
<dbReference type="PANTHER" id="PTHR14003:SF19">
    <property type="entry name" value="YY2 TRANSCRIPTION FACTOR"/>
    <property type="match status" value="1"/>
</dbReference>
<dbReference type="SUPFAM" id="SSF57667">
    <property type="entry name" value="beta-beta-alpha zinc fingers"/>
    <property type="match status" value="1"/>
</dbReference>
<dbReference type="PROSITE" id="PS50157">
    <property type="entry name" value="ZINC_FINGER_C2H2_2"/>
    <property type="match status" value="2"/>
</dbReference>
<evidence type="ECO:0000256" key="5">
    <source>
        <dbReference type="ARBA" id="ARBA00022771"/>
    </source>
</evidence>
<dbReference type="GO" id="GO:0000785">
    <property type="term" value="C:chromatin"/>
    <property type="evidence" value="ECO:0007669"/>
    <property type="project" value="TreeGrafter"/>
</dbReference>
<organism evidence="10 11">
    <name type="scientific">Metschnikowia bicuspidata</name>
    <dbReference type="NCBI Taxonomy" id="27322"/>
    <lineage>
        <taxon>Eukaryota</taxon>
        <taxon>Fungi</taxon>
        <taxon>Dikarya</taxon>
        <taxon>Ascomycota</taxon>
        <taxon>Saccharomycotina</taxon>
        <taxon>Pichiomycetes</taxon>
        <taxon>Metschnikowiaceae</taxon>
        <taxon>Metschnikowia</taxon>
    </lineage>
</organism>
<feature type="non-terminal residue" evidence="10">
    <location>
        <position position="1"/>
    </location>
</feature>
<dbReference type="GO" id="GO:0060258">
    <property type="term" value="P:negative regulation of filamentous growth"/>
    <property type="evidence" value="ECO:0007669"/>
    <property type="project" value="UniProtKB-ARBA"/>
</dbReference>
<keyword evidence="3" id="KW-0479">Metal-binding</keyword>
<protein>
    <recommendedName>
        <fullName evidence="9">C2H2-type domain-containing protein</fullName>
    </recommendedName>
</protein>
<dbReference type="GO" id="GO:0000981">
    <property type="term" value="F:DNA-binding transcription factor activity, RNA polymerase II-specific"/>
    <property type="evidence" value="ECO:0007669"/>
    <property type="project" value="TreeGrafter"/>
</dbReference>
<dbReference type="InterPro" id="IPR013087">
    <property type="entry name" value="Znf_C2H2_type"/>
</dbReference>
<dbReference type="FunFam" id="3.30.160.60:FF:001382">
    <property type="entry name" value="Transcriptional repressor"/>
    <property type="match status" value="1"/>
</dbReference>
<keyword evidence="11" id="KW-1185">Reference proteome</keyword>
<dbReference type="Gene3D" id="3.30.160.60">
    <property type="entry name" value="Classic Zinc Finger"/>
    <property type="match status" value="2"/>
</dbReference>
<proteinExistence type="predicted"/>
<keyword evidence="2" id="KW-0678">Repressor</keyword>
<dbReference type="GO" id="GO:0008270">
    <property type="term" value="F:zinc ion binding"/>
    <property type="evidence" value="ECO:0007669"/>
    <property type="project" value="UniProtKB-KW"/>
</dbReference>
<dbReference type="GO" id="GO:0005667">
    <property type="term" value="C:transcription regulator complex"/>
    <property type="evidence" value="ECO:0007669"/>
    <property type="project" value="TreeGrafter"/>
</dbReference>
<evidence type="ECO:0000256" key="4">
    <source>
        <dbReference type="ARBA" id="ARBA00022737"/>
    </source>
</evidence>
<feature type="domain" description="C2H2-type" evidence="9">
    <location>
        <begin position="3"/>
        <end position="30"/>
    </location>
</feature>